<dbReference type="PROSITE" id="PS00211">
    <property type="entry name" value="ABC_TRANSPORTER_1"/>
    <property type="match status" value="1"/>
</dbReference>
<dbReference type="InterPro" id="IPR050107">
    <property type="entry name" value="ABC_carbohydrate_import_ATPase"/>
</dbReference>
<gene>
    <name evidence="6" type="ORF">NK125_05275</name>
</gene>
<dbReference type="CDD" id="cd03215">
    <property type="entry name" value="ABC_Carb_Monos_II"/>
    <property type="match status" value="1"/>
</dbReference>
<evidence type="ECO:0000256" key="2">
    <source>
        <dbReference type="ARBA" id="ARBA00022737"/>
    </source>
</evidence>
<protein>
    <submittedName>
        <fullName evidence="6">Sugar ABC transporter ATP-binding protein</fullName>
    </submittedName>
</protein>
<evidence type="ECO:0000259" key="5">
    <source>
        <dbReference type="PROSITE" id="PS50893"/>
    </source>
</evidence>
<dbReference type="InterPro" id="IPR003593">
    <property type="entry name" value="AAA+_ATPase"/>
</dbReference>
<dbReference type="EMBL" id="JAMZFW010000005">
    <property type="protein sequence ID" value="MCP1101825.1"/>
    <property type="molecule type" value="Genomic_DNA"/>
</dbReference>
<dbReference type="PROSITE" id="PS50893">
    <property type="entry name" value="ABC_TRANSPORTER_2"/>
    <property type="match status" value="2"/>
</dbReference>
<keyword evidence="2" id="KW-0677">Repeat</keyword>
<dbReference type="Proteomes" id="UP001523566">
    <property type="component" value="Unassembled WGS sequence"/>
</dbReference>
<evidence type="ECO:0000313" key="6">
    <source>
        <dbReference type="EMBL" id="MCP1101825.1"/>
    </source>
</evidence>
<dbReference type="InterPro" id="IPR027417">
    <property type="entry name" value="P-loop_NTPase"/>
</dbReference>
<feature type="domain" description="ABC transporter" evidence="5">
    <location>
        <begin position="7"/>
        <end position="243"/>
    </location>
</feature>
<dbReference type="GO" id="GO:0005524">
    <property type="term" value="F:ATP binding"/>
    <property type="evidence" value="ECO:0007669"/>
    <property type="project" value="UniProtKB-KW"/>
</dbReference>
<dbReference type="Gene3D" id="3.40.50.300">
    <property type="entry name" value="P-loop containing nucleotide triphosphate hydrolases"/>
    <property type="match status" value="2"/>
</dbReference>
<evidence type="ECO:0000256" key="3">
    <source>
        <dbReference type="ARBA" id="ARBA00022741"/>
    </source>
</evidence>
<evidence type="ECO:0000256" key="4">
    <source>
        <dbReference type="ARBA" id="ARBA00022840"/>
    </source>
</evidence>
<dbReference type="CDD" id="cd03216">
    <property type="entry name" value="ABC_Carb_Monos_I"/>
    <property type="match status" value="1"/>
</dbReference>
<keyword evidence="7" id="KW-1185">Reference proteome</keyword>
<dbReference type="SMART" id="SM00382">
    <property type="entry name" value="AAA"/>
    <property type="match status" value="2"/>
</dbReference>
<dbReference type="PANTHER" id="PTHR43790:SF9">
    <property type="entry name" value="GALACTOFURANOSE TRANSPORTER ATP-BINDING PROTEIN YTFR"/>
    <property type="match status" value="1"/>
</dbReference>
<name>A0ABT1E7M1_9FIRM</name>
<keyword evidence="1" id="KW-0813">Transport</keyword>
<evidence type="ECO:0000313" key="7">
    <source>
        <dbReference type="Proteomes" id="UP001523566"/>
    </source>
</evidence>
<keyword evidence="4 6" id="KW-0067">ATP-binding</keyword>
<sequence length="499" mass="55844">MKEDIILKMKGISKSFGATKALDNLDFELRRGEVHALLGENGAGKSTLIKVLGGVHQPEEGVIFIDGQERKMQSIQDAQEAGIGIIHQEIVLVPYLTVTENIFLGREILSPLHMKDKKEMNRLAEEMTRNLGLNIDVTTKVRNLSIAQQQLVEIVKAISFNIKLLVMDEPTSSLSDEEVKRLFLMMDRLKRDNVSIIYISHRMEELFAVTDRVTVMRDGTYVGTVETKETNTDELVKMMVGRNLVNYYTRDYNMKEKEVLRVENLTQDGIFENVNFKVHEGEILGFSGLVGAGRSEIMQAIFGNEKYDSGKIFLHGKEVHFKSSQEAIKNGVAMVPEDRKKQGLTLINSVGYNLTLASLDLYKTGMLLSEGKRLEVIRKYIEDLNIKTSSIDSLVSSLSGGNQQKVVLGKWLSTNPKILILDEPTRGVDVGAKAEIYGIINQLAQQGMAIIMVSSELPEIINMCDNVCIVKEGKITGYLKKEDMNQEVIMSYATGGQKE</sequence>
<dbReference type="RefSeq" id="WP_262065610.1">
    <property type="nucleotide sequence ID" value="NZ_JAMXOD010000005.1"/>
</dbReference>
<dbReference type="InterPro" id="IPR017871">
    <property type="entry name" value="ABC_transporter-like_CS"/>
</dbReference>
<reference evidence="6 7" key="1">
    <citation type="journal article" date="2022" name="Genome Biol. Evol.">
        <title>Host diet, physiology and behaviors set the stage for Lachnospiraceae cladogenesis.</title>
        <authorList>
            <person name="Vera-Ponce De Leon A."/>
            <person name="Schneider M."/>
            <person name="Jahnes B.C."/>
            <person name="Sadowski V."/>
            <person name="Camuy-Velez L.A."/>
            <person name="Duan J."/>
            <person name="Sabree Z.L."/>
        </authorList>
    </citation>
    <scope>NUCLEOTIDE SEQUENCE [LARGE SCALE GENOMIC DNA]</scope>
    <source>
        <strain evidence="6 7">PAL113</strain>
    </source>
</reference>
<evidence type="ECO:0000256" key="1">
    <source>
        <dbReference type="ARBA" id="ARBA00022448"/>
    </source>
</evidence>
<dbReference type="PANTHER" id="PTHR43790">
    <property type="entry name" value="CARBOHYDRATE TRANSPORT ATP-BINDING PROTEIN MG119-RELATED"/>
    <property type="match status" value="1"/>
</dbReference>
<keyword evidence="3" id="KW-0547">Nucleotide-binding</keyword>
<comment type="caution">
    <text evidence="6">The sequence shown here is derived from an EMBL/GenBank/DDBJ whole genome shotgun (WGS) entry which is preliminary data.</text>
</comment>
<dbReference type="InterPro" id="IPR003439">
    <property type="entry name" value="ABC_transporter-like_ATP-bd"/>
</dbReference>
<feature type="domain" description="ABC transporter" evidence="5">
    <location>
        <begin position="254"/>
        <end position="497"/>
    </location>
</feature>
<accession>A0ABT1E7M1</accession>
<dbReference type="SUPFAM" id="SSF52540">
    <property type="entry name" value="P-loop containing nucleoside triphosphate hydrolases"/>
    <property type="match status" value="2"/>
</dbReference>
<dbReference type="Pfam" id="PF00005">
    <property type="entry name" value="ABC_tran"/>
    <property type="match status" value="2"/>
</dbReference>
<proteinExistence type="predicted"/>
<organism evidence="6 7">
    <name type="scientific">Aequitasia blattaphilus</name>
    <dbReference type="NCBI Taxonomy" id="2949332"/>
    <lineage>
        <taxon>Bacteria</taxon>
        <taxon>Bacillati</taxon>
        <taxon>Bacillota</taxon>
        <taxon>Clostridia</taxon>
        <taxon>Lachnospirales</taxon>
        <taxon>Lachnospiraceae</taxon>
        <taxon>Aequitasia</taxon>
    </lineage>
</organism>